<dbReference type="GO" id="GO:0003777">
    <property type="term" value="F:microtubule motor activity"/>
    <property type="evidence" value="ECO:0007669"/>
    <property type="project" value="InterPro"/>
</dbReference>
<evidence type="ECO:0000259" key="3">
    <source>
        <dbReference type="PROSITE" id="PS50067"/>
    </source>
</evidence>
<dbReference type="GO" id="GO:0007018">
    <property type="term" value="P:microtubule-based movement"/>
    <property type="evidence" value="ECO:0007669"/>
    <property type="project" value="InterPro"/>
</dbReference>
<dbReference type="InterPro" id="IPR001752">
    <property type="entry name" value="Kinesin_motor_dom"/>
</dbReference>
<evidence type="ECO:0000313" key="4">
    <source>
        <dbReference type="RefSeq" id="XP_028149304.1"/>
    </source>
</evidence>
<comment type="similarity">
    <text evidence="1">Belongs to the TRAFAC class myosin-kinesin ATPase superfamily. Kinesin family.</text>
</comment>
<dbReference type="AlphaFoldDB" id="A0A6P7GHI0"/>
<dbReference type="SUPFAM" id="SSF47781">
    <property type="entry name" value="RuvA domain 2-like"/>
    <property type="match status" value="1"/>
</dbReference>
<evidence type="ECO:0000256" key="2">
    <source>
        <dbReference type="SAM" id="MobiDB-lite"/>
    </source>
</evidence>
<dbReference type="GO" id="GO:0008017">
    <property type="term" value="F:microtubule binding"/>
    <property type="evidence" value="ECO:0007669"/>
    <property type="project" value="InterPro"/>
</dbReference>
<gene>
    <name evidence="4" type="primary">LOC114342705</name>
</gene>
<protein>
    <submittedName>
        <fullName evidence="4">Kinesin-like protein KIF3A</fullName>
    </submittedName>
</protein>
<feature type="domain" description="Kinesin motor" evidence="3">
    <location>
        <begin position="1"/>
        <end position="112"/>
    </location>
</feature>
<feature type="region of interest" description="Disordered" evidence="2">
    <location>
        <begin position="1"/>
        <end position="21"/>
    </location>
</feature>
<dbReference type="PROSITE" id="PS50067">
    <property type="entry name" value="KINESIN_MOTOR_2"/>
    <property type="match status" value="1"/>
</dbReference>
<comment type="caution">
    <text evidence="1">Lacks conserved residue(s) required for the propagation of feature annotation.</text>
</comment>
<dbReference type="Gene3D" id="1.10.150.280">
    <property type="entry name" value="AF1531-like domain"/>
    <property type="match status" value="1"/>
</dbReference>
<dbReference type="InParanoid" id="A0A6P7GHI0"/>
<proteinExistence type="inferred from homology"/>
<evidence type="ECO:0000256" key="1">
    <source>
        <dbReference type="PROSITE-ProRule" id="PRU00283"/>
    </source>
</evidence>
<feature type="compositionally biased region" description="Polar residues" evidence="2">
    <location>
        <begin position="10"/>
        <end position="20"/>
    </location>
</feature>
<dbReference type="SUPFAM" id="SSF52540">
    <property type="entry name" value="P-loop containing nucleoside triphosphate hydrolases"/>
    <property type="match status" value="1"/>
</dbReference>
<dbReference type="GO" id="GO:0005524">
    <property type="term" value="F:ATP binding"/>
    <property type="evidence" value="ECO:0007669"/>
    <property type="project" value="InterPro"/>
</dbReference>
<dbReference type="InterPro" id="IPR010994">
    <property type="entry name" value="RuvA_2-like"/>
</dbReference>
<organism evidence="4">
    <name type="scientific">Diabrotica virgifera virgifera</name>
    <name type="common">western corn rootworm</name>
    <dbReference type="NCBI Taxonomy" id="50390"/>
    <lineage>
        <taxon>Eukaryota</taxon>
        <taxon>Metazoa</taxon>
        <taxon>Ecdysozoa</taxon>
        <taxon>Arthropoda</taxon>
        <taxon>Hexapoda</taxon>
        <taxon>Insecta</taxon>
        <taxon>Pterygota</taxon>
        <taxon>Neoptera</taxon>
        <taxon>Endopterygota</taxon>
        <taxon>Coleoptera</taxon>
        <taxon>Polyphaga</taxon>
        <taxon>Cucujiformia</taxon>
        <taxon>Chrysomeloidea</taxon>
        <taxon>Chrysomelidae</taxon>
        <taxon>Galerucinae</taxon>
        <taxon>Diabroticina</taxon>
        <taxon>Diabroticites</taxon>
        <taxon>Diabrotica</taxon>
    </lineage>
</organism>
<name>A0A6P7GHI0_DIAVI</name>
<dbReference type="InterPro" id="IPR027417">
    <property type="entry name" value="P-loop_NTPase"/>
</dbReference>
<reference evidence="4" key="1">
    <citation type="submission" date="2025-08" db="UniProtKB">
        <authorList>
            <consortium name="RefSeq"/>
        </authorList>
    </citation>
    <scope>IDENTIFICATION</scope>
    <source>
        <tissue evidence="4">Whole insect</tissue>
    </source>
</reference>
<sequence>MGNKNRHTRGTNQNSQSSRSHAIFTIYCNTKHKKDSPHTSHTKGVLHTINYGSSREIGKLQSVGPKTAQHISLFRDIKGKLSKLSDLKQIPGWGTKKFDRFVEQNLLKEELL</sequence>
<dbReference type="RefSeq" id="XP_028149304.1">
    <property type="nucleotide sequence ID" value="XM_028293503.1"/>
</dbReference>
<dbReference type="Pfam" id="PF00225">
    <property type="entry name" value="Kinesin"/>
    <property type="match status" value="1"/>
</dbReference>
<accession>A0A6P7GHI0</accession>